<evidence type="ECO:0000259" key="1">
    <source>
        <dbReference type="Pfam" id="PF00248"/>
    </source>
</evidence>
<dbReference type="PANTHER" id="PTHR43312:SF1">
    <property type="entry name" value="NADP-DEPENDENT OXIDOREDUCTASE DOMAIN-CONTAINING PROTEIN"/>
    <property type="match status" value="1"/>
</dbReference>
<dbReference type="EMBL" id="CADCWN010000132">
    <property type="protein sequence ID" value="CAA9568444.1"/>
    <property type="molecule type" value="Genomic_DNA"/>
</dbReference>
<sequence length="336" mass="34500">MEQRDLGRTGLRVSTLGYGAGAVGGLMVRGTPAEQTRAIARAIDAGITYFDTAPGYGDGRSEENLGRALRDLDAWGRVVVGTKVRLRPADLADPIPAIRRSCEASLRRLGHDAIDLIQLHNQIRRDPDGATAATGESLPVDEVRGAITEGLGRLVGDGLAAHVGFTGLGDADAMAALARDGRYATVQTYYNAVNPSAGAPGAAGGGQDFAGLLGTAAAHGVGVIVIRPLAAGALAGAPERHANAGDPGAPLAGGPGYAHDLDRARALAPLARELGLESALELSLRFVQAHEGVSTVIVGYSDLTQLEDAIRWTARGPLPPWAAERVVALARGDVAG</sequence>
<feature type="domain" description="NADP-dependent oxidoreductase" evidence="1">
    <location>
        <begin position="16"/>
        <end position="320"/>
    </location>
</feature>
<organism evidence="2">
    <name type="scientific">uncultured Thermomicrobiales bacterium</name>
    <dbReference type="NCBI Taxonomy" id="1645740"/>
    <lineage>
        <taxon>Bacteria</taxon>
        <taxon>Pseudomonadati</taxon>
        <taxon>Thermomicrobiota</taxon>
        <taxon>Thermomicrobia</taxon>
        <taxon>Thermomicrobiales</taxon>
        <taxon>environmental samples</taxon>
    </lineage>
</organism>
<accession>A0A6J4V430</accession>
<evidence type="ECO:0000313" key="2">
    <source>
        <dbReference type="EMBL" id="CAA9568444.1"/>
    </source>
</evidence>
<dbReference type="SUPFAM" id="SSF51430">
    <property type="entry name" value="NAD(P)-linked oxidoreductase"/>
    <property type="match status" value="1"/>
</dbReference>
<gene>
    <name evidence="2" type="ORF">AVDCRST_MAG18-1707</name>
</gene>
<dbReference type="PANTHER" id="PTHR43312">
    <property type="entry name" value="D-THREO-ALDOSE 1-DEHYDROGENASE"/>
    <property type="match status" value="1"/>
</dbReference>
<dbReference type="Gene3D" id="3.20.20.100">
    <property type="entry name" value="NADP-dependent oxidoreductase domain"/>
    <property type="match status" value="1"/>
</dbReference>
<dbReference type="AlphaFoldDB" id="A0A6J4V430"/>
<dbReference type="InterPro" id="IPR053135">
    <property type="entry name" value="AKR2_Oxidoreductase"/>
</dbReference>
<dbReference type="Pfam" id="PF00248">
    <property type="entry name" value="Aldo_ket_red"/>
    <property type="match status" value="1"/>
</dbReference>
<dbReference type="InterPro" id="IPR036812">
    <property type="entry name" value="NAD(P)_OxRdtase_dom_sf"/>
</dbReference>
<dbReference type="InterPro" id="IPR023210">
    <property type="entry name" value="NADP_OxRdtase_dom"/>
</dbReference>
<reference evidence="2" key="1">
    <citation type="submission" date="2020-02" db="EMBL/GenBank/DDBJ databases">
        <authorList>
            <person name="Meier V. D."/>
        </authorList>
    </citation>
    <scope>NUCLEOTIDE SEQUENCE</scope>
    <source>
        <strain evidence="2">AVDCRST_MAG18</strain>
    </source>
</reference>
<name>A0A6J4V430_9BACT</name>
<proteinExistence type="predicted"/>
<protein>
    <recommendedName>
        <fullName evidence="1">NADP-dependent oxidoreductase domain-containing protein</fullName>
    </recommendedName>
</protein>